<protein>
    <submittedName>
        <fullName evidence="1">Nuclear transport factor 2 family protein</fullName>
    </submittedName>
</protein>
<reference evidence="1" key="1">
    <citation type="submission" date="2024-11" db="EMBL/GenBank/DDBJ databases">
        <title>Description of Massilia orientalis sp. nov., isolated from rhizosphere soil of Ageratina adenophora.</title>
        <authorList>
            <person name="Wang Y."/>
        </authorList>
    </citation>
    <scope>NUCLEOTIDE SEQUENCE</scope>
    <source>
        <strain evidence="1">YIM B02787</strain>
    </source>
</reference>
<comment type="caution">
    <text evidence="1">The sequence shown here is derived from an EMBL/GenBank/DDBJ whole genome shotgun (WGS) entry which is preliminary data.</text>
</comment>
<dbReference type="Proteomes" id="UP001168096">
    <property type="component" value="Unassembled WGS sequence"/>
</dbReference>
<keyword evidence="2" id="KW-1185">Reference proteome</keyword>
<evidence type="ECO:0000313" key="1">
    <source>
        <dbReference type="EMBL" id="MFJ1472580.1"/>
    </source>
</evidence>
<sequence length="128" mass="14000">MSKQLLDNLSAAWNRQDVEAVLEYFSVDGTYHDVMGEDPLGKTYFGHAAIREALVNTFAAFPGARLLPMGEPIVGDDGRAASEWIFEYQDAAGQAAQMHGCDFFVISDGKVKVKNAYMKAYVQSDAAV</sequence>
<gene>
    <name evidence="1" type="ORF">QPK29_033195</name>
</gene>
<name>A0ACC7MM58_9BURK</name>
<organism evidence="1 2">
    <name type="scientific">Massilia orientalis</name>
    <dbReference type="NCBI Taxonomy" id="3050128"/>
    <lineage>
        <taxon>Bacteria</taxon>
        <taxon>Pseudomonadati</taxon>
        <taxon>Pseudomonadota</taxon>
        <taxon>Betaproteobacteria</taxon>
        <taxon>Burkholderiales</taxon>
        <taxon>Oxalobacteraceae</taxon>
        <taxon>Telluria group</taxon>
        <taxon>Massilia</taxon>
    </lineage>
</organism>
<evidence type="ECO:0000313" key="2">
    <source>
        <dbReference type="Proteomes" id="UP001168096"/>
    </source>
</evidence>
<dbReference type="EMBL" id="JASNRB020000061">
    <property type="protein sequence ID" value="MFJ1472580.1"/>
    <property type="molecule type" value="Genomic_DNA"/>
</dbReference>
<accession>A0ACC7MM58</accession>
<proteinExistence type="predicted"/>